<proteinExistence type="predicted"/>
<dbReference type="InterPro" id="IPR036188">
    <property type="entry name" value="FAD/NAD-bd_sf"/>
</dbReference>
<name>A0A1C1C6P9_9EURO</name>
<dbReference type="InterPro" id="IPR050464">
    <property type="entry name" value="Zeta_carotene_desat/Oxidored"/>
</dbReference>
<feature type="region of interest" description="Disordered" evidence="1">
    <location>
        <begin position="145"/>
        <end position="167"/>
    </location>
</feature>
<dbReference type="eggNOG" id="ENOG502QSMW">
    <property type="taxonomic scope" value="Eukaryota"/>
</dbReference>
<dbReference type="InterPro" id="IPR002937">
    <property type="entry name" value="Amino_oxidase"/>
</dbReference>
<dbReference type="Pfam" id="PF01593">
    <property type="entry name" value="Amino_oxidase"/>
    <property type="match status" value="1"/>
</dbReference>
<dbReference type="Proteomes" id="UP000094526">
    <property type="component" value="Unassembled WGS sequence"/>
</dbReference>
<sequence length="511" mass="57428">MGKRVAIVGSGCSGLGALWALRTSTDHEVHMFEAASHLGGHTNTVTYEALDGQKVMVDTGFTVMNTATYPNFIRFLKALGIPARRTEMTFAVSRDQGTFEWSGTSISSIFAQKRNIFNPGMWRLVFDVIRFNEFALDLLQDQPESEQVPARDRAKTSSKPSSEETIGEYLDREHYSQEFRDNYLIPMTAALWSTSPDKCTSEFPATTLVRFLHSHHLLRTNATRPDWLTIPGGSKQYVDAVMKHFPRGQVHLKSNVTALTPTKRGSVILTANERDYVFDHVILATHGDQALKILRPIASTQEAEILSGFRTNRTVAVLHSDISLMPKRKVAWSAWNYITESPFPPLRSQTVSKVCLTYWMNLLQHIPDSKFGPVLVTLNPLNMPDPRLAQGIWEYSHPLYNAAAIRSQRLLPKIQNIRGISYCGAWTKHGSHEDGFSSGLSVATNHLGAKLPFEFIDSDVLRGERPTLTMKNYLLRLIILLVQIALLLVERVWHAGTGLLDRRTAMPRKTS</sequence>
<keyword evidence="2" id="KW-0472">Membrane</keyword>
<evidence type="ECO:0000259" key="3">
    <source>
        <dbReference type="Pfam" id="PF01593"/>
    </source>
</evidence>
<organism evidence="4 5">
    <name type="scientific">Cladophialophora carrionii</name>
    <dbReference type="NCBI Taxonomy" id="86049"/>
    <lineage>
        <taxon>Eukaryota</taxon>
        <taxon>Fungi</taxon>
        <taxon>Dikarya</taxon>
        <taxon>Ascomycota</taxon>
        <taxon>Pezizomycotina</taxon>
        <taxon>Eurotiomycetes</taxon>
        <taxon>Chaetothyriomycetidae</taxon>
        <taxon>Chaetothyriales</taxon>
        <taxon>Herpotrichiellaceae</taxon>
        <taxon>Cladophialophora</taxon>
    </lineage>
</organism>
<protein>
    <submittedName>
        <fullName evidence="4">Amine oxidase</fullName>
    </submittedName>
</protein>
<dbReference type="VEuPathDB" id="FungiDB:CLCR_00626"/>
<dbReference type="STRING" id="86049.A0A1C1C6P9"/>
<dbReference type="VEuPathDB" id="FungiDB:G647_01139"/>
<accession>A0A1C1C6P9</accession>
<dbReference type="EMBL" id="LGRB01000021">
    <property type="protein sequence ID" value="OCT44215.1"/>
    <property type="molecule type" value="Genomic_DNA"/>
</dbReference>
<comment type="caution">
    <text evidence="4">The sequence shown here is derived from an EMBL/GenBank/DDBJ whole genome shotgun (WGS) entry which is preliminary data.</text>
</comment>
<feature type="transmembrane region" description="Helical" evidence="2">
    <location>
        <begin position="473"/>
        <end position="493"/>
    </location>
</feature>
<evidence type="ECO:0000256" key="1">
    <source>
        <dbReference type="SAM" id="MobiDB-lite"/>
    </source>
</evidence>
<dbReference type="FunFam" id="1.10.405.20:FF:000001">
    <property type="entry name" value="Amine oxidase"/>
    <property type="match status" value="1"/>
</dbReference>
<dbReference type="OrthoDB" id="5977668at2759"/>
<dbReference type="Gene3D" id="1.10.3110.10">
    <property type="entry name" value="protoporphyrinogen ix oxidase, domain 3"/>
    <property type="match status" value="1"/>
</dbReference>
<evidence type="ECO:0000313" key="5">
    <source>
        <dbReference type="Proteomes" id="UP000094526"/>
    </source>
</evidence>
<keyword evidence="2" id="KW-1133">Transmembrane helix</keyword>
<dbReference type="PANTHER" id="PTHR42923">
    <property type="entry name" value="PROTOPORPHYRINOGEN OXIDASE"/>
    <property type="match status" value="1"/>
</dbReference>
<keyword evidence="2" id="KW-0812">Transmembrane</keyword>
<dbReference type="PANTHER" id="PTHR42923:SF17">
    <property type="entry name" value="AMINE OXIDASE DOMAIN-CONTAINING PROTEIN"/>
    <property type="match status" value="1"/>
</dbReference>
<dbReference type="Gene3D" id="3.50.50.60">
    <property type="entry name" value="FAD/NAD(P)-binding domain"/>
    <property type="match status" value="1"/>
</dbReference>
<dbReference type="GO" id="GO:0016491">
    <property type="term" value="F:oxidoreductase activity"/>
    <property type="evidence" value="ECO:0007669"/>
    <property type="project" value="InterPro"/>
</dbReference>
<evidence type="ECO:0000313" key="4">
    <source>
        <dbReference type="EMBL" id="OCT44215.1"/>
    </source>
</evidence>
<reference evidence="5" key="1">
    <citation type="submission" date="2015-07" db="EMBL/GenBank/DDBJ databases">
        <authorList>
            <person name="Teixeira M.M."/>
            <person name="Souza R.C."/>
            <person name="Almeida L.G."/>
            <person name="Vicente V.A."/>
            <person name="de Hoog S."/>
            <person name="Bocca A.L."/>
            <person name="de Almeida S.R."/>
            <person name="Vasconcelos A.T."/>
            <person name="Felipe M.S."/>
        </authorList>
    </citation>
    <scope>NUCLEOTIDE SEQUENCE [LARGE SCALE GENOMIC DNA]</scope>
    <source>
        <strain evidence="5">KSF</strain>
    </source>
</reference>
<gene>
    <name evidence="4" type="ORF">CLCR_00626</name>
</gene>
<evidence type="ECO:0000256" key="2">
    <source>
        <dbReference type="SAM" id="Phobius"/>
    </source>
</evidence>
<dbReference type="SUPFAM" id="SSF51905">
    <property type="entry name" value="FAD/NAD(P)-binding domain"/>
    <property type="match status" value="1"/>
</dbReference>
<feature type="domain" description="Amine oxidase" evidence="3">
    <location>
        <begin position="14"/>
        <end position="296"/>
    </location>
</feature>
<dbReference type="AlphaFoldDB" id="A0A1C1C6P9"/>
<dbReference type="Gene3D" id="3.90.660.20">
    <property type="entry name" value="Protoporphyrinogen oxidase, mitochondrial, domain 2"/>
    <property type="match status" value="1"/>
</dbReference>
<keyword evidence="5" id="KW-1185">Reference proteome</keyword>